<dbReference type="InterPro" id="IPR036188">
    <property type="entry name" value="FAD/NAD-bd_sf"/>
</dbReference>
<dbReference type="NCBIfam" id="TIGR03329">
    <property type="entry name" value="Phn_aa_oxid"/>
    <property type="match status" value="1"/>
</dbReference>
<dbReference type="EMBL" id="CP043869">
    <property type="protein sequence ID" value="QEQ96628.1"/>
    <property type="molecule type" value="Genomic_DNA"/>
</dbReference>
<evidence type="ECO:0000259" key="2">
    <source>
        <dbReference type="Pfam" id="PF01266"/>
    </source>
</evidence>
<dbReference type="PANTHER" id="PTHR13847">
    <property type="entry name" value="SARCOSINE DEHYDROGENASE-RELATED"/>
    <property type="match status" value="1"/>
</dbReference>
<proteinExistence type="predicted"/>
<dbReference type="Gene3D" id="3.30.9.10">
    <property type="entry name" value="D-Amino Acid Oxidase, subunit A, domain 2"/>
    <property type="match status" value="1"/>
</dbReference>
<feature type="domain" description="FAD dependent oxidoreductase" evidence="2">
    <location>
        <begin position="31"/>
        <end position="390"/>
    </location>
</feature>
<protein>
    <submittedName>
        <fullName evidence="3">FAD-dependent oxidoreductase</fullName>
    </submittedName>
</protein>
<name>A0A5P1RAJ1_9GAMM</name>
<dbReference type="PANTHER" id="PTHR13847:SF285">
    <property type="entry name" value="FAD DEPENDENT OXIDOREDUCTASE DOMAIN-CONTAINING PROTEIN"/>
    <property type="match status" value="1"/>
</dbReference>
<dbReference type="RefSeq" id="WP_138987239.1">
    <property type="nucleotide sequence ID" value="NZ_CP043869.1"/>
</dbReference>
<gene>
    <name evidence="3" type="ORF">F0U83_07830</name>
</gene>
<dbReference type="InterPro" id="IPR017715">
    <property type="entry name" value="NH2-phosphonate_OxRdtase"/>
</dbReference>
<reference evidence="3 4" key="1">
    <citation type="journal article" date="2019" name="Biochem. Eng. J.">
        <title>Metabolic engineering of the marine bacteria Neptunomonas concharum for the production of acetoin and meso-2,3-butanediol from acetate.</title>
        <authorList>
            <person name="Li W."/>
            <person name="Pu N."/>
            <person name="Liu C.-X."/>
            <person name="Yuan Q.-P."/>
            <person name="Li Z.-J."/>
        </authorList>
    </citation>
    <scope>NUCLEOTIDE SEQUENCE [LARGE SCALE GENOMIC DNA]</scope>
    <source>
        <strain evidence="3 4">JCM17730</strain>
    </source>
</reference>
<keyword evidence="4" id="KW-1185">Reference proteome</keyword>
<sequence>MKDYQPFWFKDALQREGDLHTITLSTDISMDLCIVGGGYTGLWSAIKIKEVCPELDITLIEAGLCGSGASGRNGGCMLTFSTKYPSMTKLFGTAEAKRLVSASEEAVFEMAEYCKQHNIDCDIRIDGTFYTATNPAQQGSMESTIQQLSVAGVNRWKQIPTADVQTLAGSKLHLEGHFSGAAGSLQPALLARGLRKRAIDLGIQIFENTPMQQLIEGQPAKVITPQGTITANKVVLATNAWMARQFKEFRRTIVLVSSDMAITQPIPDALNATGLTSGAAVVDSNTFVHYYRSTPDGRLMLGKGGNLFAFANKMLKAFDEESRFKPILYRAFRRFFPDISTDKIETTWTGASDRSVTGLPFFGFFRGHKNIVYGLGYSGNGVVQTYLGSEVIRSLILERQDEWSQSGLAKGPRGRFPIEPFRWTGAMLVRGAIRRKEAAEDNHQPPFWIDKQLAKLAAAAGKADK</sequence>
<dbReference type="SUPFAM" id="SSF51905">
    <property type="entry name" value="FAD/NAD(P)-binding domain"/>
    <property type="match status" value="1"/>
</dbReference>
<accession>A0A5P1RAJ1</accession>
<evidence type="ECO:0000313" key="4">
    <source>
        <dbReference type="Proteomes" id="UP000324760"/>
    </source>
</evidence>
<dbReference type="Pfam" id="PF01266">
    <property type="entry name" value="DAO"/>
    <property type="match status" value="1"/>
</dbReference>
<dbReference type="GO" id="GO:0005737">
    <property type="term" value="C:cytoplasm"/>
    <property type="evidence" value="ECO:0007669"/>
    <property type="project" value="TreeGrafter"/>
</dbReference>
<dbReference type="OrthoDB" id="311718at2"/>
<dbReference type="InterPro" id="IPR006076">
    <property type="entry name" value="FAD-dep_OxRdtase"/>
</dbReference>
<evidence type="ECO:0000313" key="3">
    <source>
        <dbReference type="EMBL" id="QEQ96628.1"/>
    </source>
</evidence>
<evidence type="ECO:0000256" key="1">
    <source>
        <dbReference type="ARBA" id="ARBA00023002"/>
    </source>
</evidence>
<keyword evidence="1" id="KW-0560">Oxidoreductase</keyword>
<dbReference type="GO" id="GO:0016491">
    <property type="term" value="F:oxidoreductase activity"/>
    <property type="evidence" value="ECO:0007669"/>
    <property type="project" value="UniProtKB-KW"/>
</dbReference>
<dbReference type="Gene3D" id="3.50.50.60">
    <property type="entry name" value="FAD/NAD(P)-binding domain"/>
    <property type="match status" value="1"/>
</dbReference>
<organism evidence="3 4">
    <name type="scientific">Neptunomonas concharum</name>
    <dbReference type="NCBI Taxonomy" id="1031538"/>
    <lineage>
        <taxon>Bacteria</taxon>
        <taxon>Pseudomonadati</taxon>
        <taxon>Pseudomonadota</taxon>
        <taxon>Gammaproteobacteria</taxon>
        <taxon>Oceanospirillales</taxon>
        <taxon>Oceanospirillaceae</taxon>
        <taxon>Neptunomonas</taxon>
    </lineage>
</organism>
<dbReference type="KEGG" id="ncu:F0U83_07830"/>
<dbReference type="Proteomes" id="UP000324760">
    <property type="component" value="Chromosome"/>
</dbReference>
<dbReference type="AlphaFoldDB" id="A0A5P1RAJ1"/>